<evidence type="ECO:0000313" key="2">
    <source>
        <dbReference type="Proteomes" id="UP000297703"/>
    </source>
</evidence>
<dbReference type="Proteomes" id="UP000297703">
    <property type="component" value="Unassembled WGS sequence"/>
</dbReference>
<dbReference type="AlphaFoldDB" id="A0A4D9E790"/>
<protein>
    <submittedName>
        <fullName evidence="1">Transcription factor MafA</fullName>
    </submittedName>
</protein>
<proteinExistence type="predicted"/>
<evidence type="ECO:0000313" key="1">
    <source>
        <dbReference type="EMBL" id="TFK02804.1"/>
    </source>
</evidence>
<name>A0A4D9E790_9SAUR</name>
<organism evidence="1 2">
    <name type="scientific">Platysternon megacephalum</name>
    <name type="common">big-headed turtle</name>
    <dbReference type="NCBI Taxonomy" id="55544"/>
    <lineage>
        <taxon>Eukaryota</taxon>
        <taxon>Metazoa</taxon>
        <taxon>Chordata</taxon>
        <taxon>Craniata</taxon>
        <taxon>Vertebrata</taxon>
        <taxon>Euteleostomi</taxon>
        <taxon>Archelosauria</taxon>
        <taxon>Testudinata</taxon>
        <taxon>Testudines</taxon>
        <taxon>Cryptodira</taxon>
        <taxon>Durocryptodira</taxon>
        <taxon>Testudinoidea</taxon>
        <taxon>Platysternidae</taxon>
        <taxon>Platysternon</taxon>
    </lineage>
</organism>
<keyword evidence="2" id="KW-1185">Reference proteome</keyword>
<reference evidence="1 2" key="1">
    <citation type="submission" date="2019-04" db="EMBL/GenBank/DDBJ databases">
        <title>Draft genome of the big-headed turtle Platysternon megacephalum.</title>
        <authorList>
            <person name="Gong S."/>
        </authorList>
    </citation>
    <scope>NUCLEOTIDE SEQUENCE [LARGE SCALE GENOMIC DNA]</scope>
    <source>
        <strain evidence="1">DO16091913</strain>
        <tissue evidence="1">Muscle</tissue>
    </source>
</reference>
<gene>
    <name evidence="1" type="ORF">DR999_PMT14813</name>
</gene>
<reference evidence="1 2" key="2">
    <citation type="submission" date="2019-04" db="EMBL/GenBank/DDBJ databases">
        <title>The genome sequence of big-headed turtle.</title>
        <authorList>
            <person name="Gong S."/>
        </authorList>
    </citation>
    <scope>NUCLEOTIDE SEQUENCE [LARGE SCALE GENOMIC DNA]</scope>
    <source>
        <strain evidence="1">DO16091913</strain>
        <tissue evidence="1">Muscle</tissue>
    </source>
</reference>
<dbReference type="EMBL" id="QXTE01000173">
    <property type="protein sequence ID" value="TFK02804.1"/>
    <property type="molecule type" value="Genomic_DNA"/>
</dbReference>
<sequence>MELLPWPSTRYKPDTTLVKGLTVSYFSKNVNLKGDHFYLYNAKLYISGATEQRDNTQHVGQILSMVHMHLSIDVNAEYLALFVGVICLLFELKTEDVYCFEINC</sequence>
<comment type="caution">
    <text evidence="1">The sequence shown here is derived from an EMBL/GenBank/DDBJ whole genome shotgun (WGS) entry which is preliminary data.</text>
</comment>
<accession>A0A4D9E790</accession>